<evidence type="ECO:0000256" key="6">
    <source>
        <dbReference type="SAM" id="Phobius"/>
    </source>
</evidence>
<comment type="caution">
    <text evidence="7">The sequence shown here is derived from an EMBL/GenBank/DDBJ whole genome shotgun (WGS) entry which is preliminary data.</text>
</comment>
<accession>A0A8J5JU27</accession>
<protein>
    <submittedName>
        <fullName evidence="7">Putative 7tm Chemosensory receptor-containing protein 4</fullName>
    </submittedName>
</protein>
<comment type="subcellular location">
    <subcellularLocation>
        <location evidence="1">Cell membrane</location>
        <topology evidence="1">Multi-pass membrane protein</topology>
    </subcellularLocation>
</comment>
<feature type="transmembrane region" description="Helical" evidence="6">
    <location>
        <begin position="86"/>
        <end position="108"/>
    </location>
</feature>
<keyword evidence="4 6" id="KW-1133">Transmembrane helix</keyword>
<organism evidence="7 8">
    <name type="scientific">Homarus americanus</name>
    <name type="common">American lobster</name>
    <dbReference type="NCBI Taxonomy" id="6706"/>
    <lineage>
        <taxon>Eukaryota</taxon>
        <taxon>Metazoa</taxon>
        <taxon>Ecdysozoa</taxon>
        <taxon>Arthropoda</taxon>
        <taxon>Crustacea</taxon>
        <taxon>Multicrustacea</taxon>
        <taxon>Malacostraca</taxon>
        <taxon>Eumalacostraca</taxon>
        <taxon>Eucarida</taxon>
        <taxon>Decapoda</taxon>
        <taxon>Pleocyemata</taxon>
        <taxon>Astacidea</taxon>
        <taxon>Nephropoidea</taxon>
        <taxon>Nephropidae</taxon>
        <taxon>Homarus</taxon>
    </lineage>
</organism>
<keyword evidence="5 6" id="KW-0472">Membrane</keyword>
<feature type="transmembrane region" description="Helical" evidence="6">
    <location>
        <begin position="404"/>
        <end position="423"/>
    </location>
</feature>
<dbReference type="AlphaFoldDB" id="A0A8J5JU27"/>
<dbReference type="InterPro" id="IPR013604">
    <property type="entry name" value="7TM_chemorcpt"/>
</dbReference>
<dbReference type="GO" id="GO:0005886">
    <property type="term" value="C:plasma membrane"/>
    <property type="evidence" value="ECO:0007669"/>
    <property type="project" value="UniProtKB-SubCell"/>
</dbReference>
<keyword evidence="7" id="KW-0675">Receptor</keyword>
<dbReference type="EMBL" id="JAHLQT010030594">
    <property type="protein sequence ID" value="KAG7160993.1"/>
    <property type="molecule type" value="Genomic_DNA"/>
</dbReference>
<feature type="transmembrane region" description="Helical" evidence="6">
    <location>
        <begin position="174"/>
        <end position="191"/>
    </location>
</feature>
<gene>
    <name evidence="7" type="ORF">Hamer_G007783</name>
</gene>
<dbReference type="GO" id="GO:0050909">
    <property type="term" value="P:sensory perception of taste"/>
    <property type="evidence" value="ECO:0007669"/>
    <property type="project" value="InterPro"/>
</dbReference>
<evidence type="ECO:0000256" key="4">
    <source>
        <dbReference type="ARBA" id="ARBA00022989"/>
    </source>
</evidence>
<dbReference type="Pfam" id="PF08395">
    <property type="entry name" value="7tm_7"/>
    <property type="match status" value="1"/>
</dbReference>
<sequence>MTERRCGESCMYVSPSFVPSSAIARTEMIAFTDNRSPQLQDKGGGRESVGGMGRMWMVSWLQWLTVLLGLLPLGSCGGQWTLHKTLLALVTATLSLVLTCVFLIVYVPPLMLQNIFDVPLFFMVCSGGYHLFTHSIPVVIIIVLWVKGRRLSTLLQSLKNLTQLKDCKMKPLPYLFKVSIIILLVVQEVLTRTSWYRGLWDTQFTFAYCSIPYALFCMPLVVSFSMILYVTAGHILQRVLSHNNDILKSLLSRHTMLDESYMSPMQRIRKTRQQYIELRQIHQDLSDILSLPMFLANMEKFLWSIVLAAFLIVYPKNFTKFEYYLSVTVFSTYVAAIYVQGYVADVLREEGGAPLHIVPRTDLAETNERVKAQLETEVEKILQISERPLNTQPCGLFLLSRTNILAMASTFVTNMVILLQFLLADESFHQGNVNLTMAGTN</sequence>
<keyword evidence="8" id="KW-1185">Reference proteome</keyword>
<evidence type="ECO:0000313" key="8">
    <source>
        <dbReference type="Proteomes" id="UP000747542"/>
    </source>
</evidence>
<dbReference type="Proteomes" id="UP000747542">
    <property type="component" value="Unassembled WGS sequence"/>
</dbReference>
<feature type="transmembrane region" description="Helical" evidence="6">
    <location>
        <begin position="55"/>
        <end position="74"/>
    </location>
</feature>
<reference evidence="7" key="1">
    <citation type="journal article" date="2021" name="Sci. Adv.">
        <title>The American lobster genome reveals insights on longevity, neural, and immune adaptations.</title>
        <authorList>
            <person name="Polinski J.M."/>
            <person name="Zimin A.V."/>
            <person name="Clark K.F."/>
            <person name="Kohn A.B."/>
            <person name="Sadowski N."/>
            <person name="Timp W."/>
            <person name="Ptitsyn A."/>
            <person name="Khanna P."/>
            <person name="Romanova D.Y."/>
            <person name="Williams P."/>
            <person name="Greenwood S.J."/>
            <person name="Moroz L.L."/>
            <person name="Walt D.R."/>
            <person name="Bodnar A.G."/>
        </authorList>
    </citation>
    <scope>NUCLEOTIDE SEQUENCE</scope>
    <source>
        <strain evidence="7">GMGI-L3</strain>
    </source>
</reference>
<feature type="transmembrane region" description="Helical" evidence="6">
    <location>
        <begin position="211"/>
        <end position="232"/>
    </location>
</feature>
<keyword evidence="2" id="KW-1003">Cell membrane</keyword>
<feature type="transmembrane region" description="Helical" evidence="6">
    <location>
        <begin position="323"/>
        <end position="343"/>
    </location>
</feature>
<evidence type="ECO:0000313" key="7">
    <source>
        <dbReference type="EMBL" id="KAG7160993.1"/>
    </source>
</evidence>
<keyword evidence="3 6" id="KW-0812">Transmembrane</keyword>
<feature type="transmembrane region" description="Helical" evidence="6">
    <location>
        <begin position="120"/>
        <end position="146"/>
    </location>
</feature>
<evidence type="ECO:0000256" key="2">
    <source>
        <dbReference type="ARBA" id="ARBA00022475"/>
    </source>
</evidence>
<evidence type="ECO:0000256" key="1">
    <source>
        <dbReference type="ARBA" id="ARBA00004651"/>
    </source>
</evidence>
<name>A0A8J5JU27_HOMAM</name>
<evidence type="ECO:0000256" key="3">
    <source>
        <dbReference type="ARBA" id="ARBA00022692"/>
    </source>
</evidence>
<proteinExistence type="predicted"/>
<evidence type="ECO:0000256" key="5">
    <source>
        <dbReference type="ARBA" id="ARBA00023136"/>
    </source>
</evidence>